<organism evidence="2 3">
    <name type="scientific">Vogesella indigofera</name>
    <name type="common">Pseudomonas indigofera</name>
    <dbReference type="NCBI Taxonomy" id="45465"/>
    <lineage>
        <taxon>Bacteria</taxon>
        <taxon>Pseudomonadati</taxon>
        <taxon>Pseudomonadota</taxon>
        <taxon>Betaproteobacteria</taxon>
        <taxon>Neisseriales</taxon>
        <taxon>Chromobacteriaceae</taxon>
        <taxon>Vogesella</taxon>
    </lineage>
</organism>
<dbReference type="Proteomes" id="UP000279384">
    <property type="component" value="Unassembled WGS sequence"/>
</dbReference>
<dbReference type="InterPro" id="IPR036895">
    <property type="entry name" value="Uracil-DNA_glycosylase-like_sf"/>
</dbReference>
<dbReference type="AlphaFoldDB" id="A0A495BHC3"/>
<dbReference type="InterPro" id="IPR026353">
    <property type="entry name" value="Hypoxan-DNA_Glyclase"/>
</dbReference>
<dbReference type="CDD" id="cd10032">
    <property type="entry name" value="UDG-F6_HDG"/>
    <property type="match status" value="1"/>
</dbReference>
<dbReference type="SMART" id="SM00987">
    <property type="entry name" value="UreE_C"/>
    <property type="match status" value="1"/>
</dbReference>
<evidence type="ECO:0000259" key="1">
    <source>
        <dbReference type="SMART" id="SM00986"/>
    </source>
</evidence>
<accession>A0A495BHC3</accession>
<dbReference type="SUPFAM" id="SSF52141">
    <property type="entry name" value="Uracil-DNA glycosylase-like"/>
    <property type="match status" value="1"/>
</dbReference>
<reference evidence="2 3" key="1">
    <citation type="submission" date="2018-10" db="EMBL/GenBank/DDBJ databases">
        <title>Genomic Encyclopedia of Type Strains, Phase IV (KMG-IV): sequencing the most valuable type-strain genomes for metagenomic binning, comparative biology and taxonomic classification.</title>
        <authorList>
            <person name="Goeker M."/>
        </authorList>
    </citation>
    <scope>NUCLEOTIDE SEQUENCE [LARGE SCALE GENOMIC DNA]</scope>
    <source>
        <strain evidence="2 3">DSM 3303</strain>
    </source>
</reference>
<protein>
    <submittedName>
        <fullName evidence="2">G/U mismatch-specific uracil-DNA glycosylase</fullName>
    </submittedName>
</protein>
<dbReference type="SMART" id="SM00986">
    <property type="entry name" value="UDG"/>
    <property type="match status" value="1"/>
</dbReference>
<gene>
    <name evidence="2" type="ORF">C8E02_0521</name>
</gene>
<evidence type="ECO:0000313" key="2">
    <source>
        <dbReference type="EMBL" id="RKQ60770.1"/>
    </source>
</evidence>
<dbReference type="NCBIfam" id="TIGR04274">
    <property type="entry name" value="hypoxanDNAglyco"/>
    <property type="match status" value="1"/>
</dbReference>
<sequence length="161" mass="17289">MRKTSFPPVVDADTRLLILGSLPGDASLAAAQYYAHPRNQFWRLLSALGAVELTELAYPQRLAALQALGIGLWDVVASAQRRGSLDSDIREVALNPLTELLATLPALQAVAFNGKTAAKAAPTLVASDLDILLLPSSSPALTTPFEKKLAEWQVLGRYILQ</sequence>
<comment type="caution">
    <text evidence="2">The sequence shown here is derived from an EMBL/GenBank/DDBJ whole genome shotgun (WGS) entry which is preliminary data.</text>
</comment>
<proteinExistence type="predicted"/>
<dbReference type="RefSeq" id="WP_120809515.1">
    <property type="nucleotide sequence ID" value="NZ_RBID01000011.1"/>
</dbReference>
<dbReference type="Gene3D" id="3.40.470.10">
    <property type="entry name" value="Uracil-DNA glycosylase-like domain"/>
    <property type="match status" value="1"/>
</dbReference>
<dbReference type="Pfam" id="PF03167">
    <property type="entry name" value="UDG"/>
    <property type="match status" value="1"/>
</dbReference>
<dbReference type="EMBL" id="RBID01000011">
    <property type="protein sequence ID" value="RKQ60770.1"/>
    <property type="molecule type" value="Genomic_DNA"/>
</dbReference>
<name>A0A495BHC3_VOGIN</name>
<evidence type="ECO:0000313" key="3">
    <source>
        <dbReference type="Proteomes" id="UP000279384"/>
    </source>
</evidence>
<dbReference type="InterPro" id="IPR005122">
    <property type="entry name" value="Uracil-DNA_glycosylase-like"/>
</dbReference>
<feature type="domain" description="Uracil-DNA glycosylase-like" evidence="1">
    <location>
        <begin position="7"/>
        <end position="156"/>
    </location>
</feature>